<dbReference type="Gramene" id="Pp3c5_1860V3.1">
    <property type="protein sequence ID" value="Pp3c5_1860V3.1"/>
    <property type="gene ID" value="Pp3c5_1860"/>
</dbReference>
<evidence type="ECO:0000313" key="2">
    <source>
        <dbReference type="Proteomes" id="UP000006727"/>
    </source>
</evidence>
<protein>
    <submittedName>
        <fullName evidence="1">Uncharacterized protein</fullName>
    </submittedName>
</protein>
<reference evidence="1" key="3">
    <citation type="submission" date="2020-12" db="UniProtKB">
        <authorList>
            <consortium name="EnsemblPlants"/>
        </authorList>
    </citation>
    <scope>IDENTIFICATION</scope>
</reference>
<dbReference type="EMBL" id="ABEU02000005">
    <property type="status" value="NOT_ANNOTATED_CDS"/>
    <property type="molecule type" value="Genomic_DNA"/>
</dbReference>
<accession>A0A7I4FQF1</accession>
<dbReference type="InParanoid" id="A0A7I4FQF1"/>
<name>A0A7I4FQF1_PHYPA</name>
<dbReference type="EnsemblPlants" id="Pp3c5_1860V3.1">
    <property type="protein sequence ID" value="Pp3c5_1860V3.1"/>
    <property type="gene ID" value="Pp3c5_1860"/>
</dbReference>
<organism evidence="1 2">
    <name type="scientific">Physcomitrium patens</name>
    <name type="common">Spreading-leaved earth moss</name>
    <name type="synonym">Physcomitrella patens</name>
    <dbReference type="NCBI Taxonomy" id="3218"/>
    <lineage>
        <taxon>Eukaryota</taxon>
        <taxon>Viridiplantae</taxon>
        <taxon>Streptophyta</taxon>
        <taxon>Embryophyta</taxon>
        <taxon>Bryophyta</taxon>
        <taxon>Bryophytina</taxon>
        <taxon>Bryopsida</taxon>
        <taxon>Funariidae</taxon>
        <taxon>Funariales</taxon>
        <taxon>Funariaceae</taxon>
        <taxon>Physcomitrium</taxon>
    </lineage>
</organism>
<reference evidence="1 2" key="1">
    <citation type="journal article" date="2008" name="Science">
        <title>The Physcomitrella genome reveals evolutionary insights into the conquest of land by plants.</title>
        <authorList>
            <person name="Rensing S."/>
            <person name="Lang D."/>
            <person name="Zimmer A."/>
            <person name="Terry A."/>
            <person name="Salamov A."/>
            <person name="Shapiro H."/>
            <person name="Nishiyama T."/>
            <person name="Perroud P.-F."/>
            <person name="Lindquist E."/>
            <person name="Kamisugi Y."/>
            <person name="Tanahashi T."/>
            <person name="Sakakibara K."/>
            <person name="Fujita T."/>
            <person name="Oishi K."/>
            <person name="Shin-I T."/>
            <person name="Kuroki Y."/>
            <person name="Toyoda A."/>
            <person name="Suzuki Y."/>
            <person name="Hashimoto A."/>
            <person name="Yamaguchi K."/>
            <person name="Sugano A."/>
            <person name="Kohara Y."/>
            <person name="Fujiyama A."/>
            <person name="Anterola A."/>
            <person name="Aoki S."/>
            <person name="Ashton N."/>
            <person name="Barbazuk W.B."/>
            <person name="Barker E."/>
            <person name="Bennetzen J."/>
            <person name="Bezanilla M."/>
            <person name="Blankenship R."/>
            <person name="Cho S.H."/>
            <person name="Dutcher S."/>
            <person name="Estelle M."/>
            <person name="Fawcett J.A."/>
            <person name="Gundlach H."/>
            <person name="Hanada K."/>
            <person name="Heyl A."/>
            <person name="Hicks K.A."/>
            <person name="Hugh J."/>
            <person name="Lohr M."/>
            <person name="Mayer K."/>
            <person name="Melkozernov A."/>
            <person name="Murata T."/>
            <person name="Nelson D."/>
            <person name="Pils B."/>
            <person name="Prigge M."/>
            <person name="Reiss B."/>
            <person name="Renner T."/>
            <person name="Rombauts S."/>
            <person name="Rushton P."/>
            <person name="Sanderfoot A."/>
            <person name="Schween G."/>
            <person name="Shiu S.-H."/>
            <person name="Stueber K."/>
            <person name="Theodoulou F.L."/>
            <person name="Tu H."/>
            <person name="Van de Peer Y."/>
            <person name="Verrier P.J."/>
            <person name="Waters E."/>
            <person name="Wood A."/>
            <person name="Yang L."/>
            <person name="Cove D."/>
            <person name="Cuming A."/>
            <person name="Hasebe M."/>
            <person name="Lucas S."/>
            <person name="Mishler D.B."/>
            <person name="Reski R."/>
            <person name="Grigoriev I."/>
            <person name="Quatrano R.S."/>
            <person name="Boore J.L."/>
        </authorList>
    </citation>
    <scope>NUCLEOTIDE SEQUENCE [LARGE SCALE GENOMIC DNA]</scope>
    <source>
        <strain evidence="1 2">cv. Gransden 2004</strain>
    </source>
</reference>
<dbReference type="AlphaFoldDB" id="A0A7I4FQF1"/>
<evidence type="ECO:0000313" key="1">
    <source>
        <dbReference type="EnsemblPlants" id="Pp3c5_1860V3.1"/>
    </source>
</evidence>
<dbReference type="Proteomes" id="UP000006727">
    <property type="component" value="Chromosome 5"/>
</dbReference>
<sequence length="95" mass="10549">MTSHKLFCIYLTSSKTTVLELNRKVSEVSAESSLYEARKIWTLIDYNIISSDLKMAYCISQPWTSGSGGPQDGACVLSVPTASSFWRCNTLLLFS</sequence>
<reference evidence="1 2" key="2">
    <citation type="journal article" date="2018" name="Plant J.">
        <title>The Physcomitrella patens chromosome-scale assembly reveals moss genome structure and evolution.</title>
        <authorList>
            <person name="Lang D."/>
            <person name="Ullrich K.K."/>
            <person name="Murat F."/>
            <person name="Fuchs J."/>
            <person name="Jenkins J."/>
            <person name="Haas F.B."/>
            <person name="Piednoel M."/>
            <person name="Gundlach H."/>
            <person name="Van Bel M."/>
            <person name="Meyberg R."/>
            <person name="Vives C."/>
            <person name="Morata J."/>
            <person name="Symeonidi A."/>
            <person name="Hiss M."/>
            <person name="Muchero W."/>
            <person name="Kamisugi Y."/>
            <person name="Saleh O."/>
            <person name="Blanc G."/>
            <person name="Decker E.L."/>
            <person name="van Gessel N."/>
            <person name="Grimwood J."/>
            <person name="Hayes R.D."/>
            <person name="Graham S.W."/>
            <person name="Gunter L.E."/>
            <person name="McDaniel S.F."/>
            <person name="Hoernstein S.N.W."/>
            <person name="Larsson A."/>
            <person name="Li F.W."/>
            <person name="Perroud P.F."/>
            <person name="Phillips J."/>
            <person name="Ranjan P."/>
            <person name="Rokshar D.S."/>
            <person name="Rothfels C.J."/>
            <person name="Schneider L."/>
            <person name="Shu S."/>
            <person name="Stevenson D.W."/>
            <person name="Thummler F."/>
            <person name="Tillich M."/>
            <person name="Villarreal Aguilar J.C."/>
            <person name="Widiez T."/>
            <person name="Wong G.K."/>
            <person name="Wymore A."/>
            <person name="Zhang Y."/>
            <person name="Zimmer A.D."/>
            <person name="Quatrano R.S."/>
            <person name="Mayer K.F.X."/>
            <person name="Goodstein D."/>
            <person name="Casacuberta J.M."/>
            <person name="Vandepoele K."/>
            <person name="Reski R."/>
            <person name="Cuming A.C."/>
            <person name="Tuskan G.A."/>
            <person name="Maumus F."/>
            <person name="Salse J."/>
            <person name="Schmutz J."/>
            <person name="Rensing S.A."/>
        </authorList>
    </citation>
    <scope>NUCLEOTIDE SEQUENCE [LARGE SCALE GENOMIC DNA]</scope>
    <source>
        <strain evidence="1 2">cv. Gransden 2004</strain>
    </source>
</reference>
<proteinExistence type="predicted"/>
<keyword evidence="2" id="KW-1185">Reference proteome</keyword>